<gene>
    <name evidence="3" type="ORF">AACH11_12315</name>
</gene>
<evidence type="ECO:0000256" key="1">
    <source>
        <dbReference type="SAM" id="Coils"/>
    </source>
</evidence>
<feature type="region of interest" description="Disordered" evidence="2">
    <location>
        <begin position="600"/>
        <end position="630"/>
    </location>
</feature>
<evidence type="ECO:0000313" key="3">
    <source>
        <dbReference type="EMBL" id="MEK8026747.1"/>
    </source>
</evidence>
<keyword evidence="4" id="KW-1185">Reference proteome</keyword>
<proteinExistence type="predicted"/>
<comment type="caution">
    <text evidence="3">The sequence shown here is derived from an EMBL/GenBank/DDBJ whole genome shotgun (WGS) entry which is preliminary data.</text>
</comment>
<dbReference type="EMBL" id="JBBUTF010000009">
    <property type="protein sequence ID" value="MEK8026747.1"/>
    <property type="molecule type" value="Genomic_DNA"/>
</dbReference>
<evidence type="ECO:0000256" key="2">
    <source>
        <dbReference type="SAM" id="MobiDB-lite"/>
    </source>
</evidence>
<reference evidence="3 4" key="1">
    <citation type="submission" date="2024-04" db="EMBL/GenBank/DDBJ databases">
        <title>Novel species of the genus Ideonella isolated from streams.</title>
        <authorList>
            <person name="Lu H."/>
        </authorList>
    </citation>
    <scope>NUCLEOTIDE SEQUENCE [LARGE SCALE GENOMIC DNA]</scope>
    <source>
        <strain evidence="3 4">BYS139W</strain>
    </source>
</reference>
<protein>
    <submittedName>
        <fullName evidence="3">Uncharacterized protein</fullName>
    </submittedName>
</protein>
<feature type="coiled-coil region" evidence="1">
    <location>
        <begin position="444"/>
        <end position="484"/>
    </location>
</feature>
<keyword evidence="1" id="KW-0175">Coiled coil</keyword>
<dbReference type="Proteomes" id="UP001368500">
    <property type="component" value="Unassembled WGS sequence"/>
</dbReference>
<feature type="compositionally biased region" description="Low complexity" evidence="2">
    <location>
        <begin position="619"/>
        <end position="630"/>
    </location>
</feature>
<evidence type="ECO:0000313" key="4">
    <source>
        <dbReference type="Proteomes" id="UP001368500"/>
    </source>
</evidence>
<dbReference type="RefSeq" id="WP_341374528.1">
    <property type="nucleotide sequence ID" value="NZ_JBBUTF010000009.1"/>
</dbReference>
<sequence>MSPTEPRQRPPAAVRDTATRLTPGLKALRSGLQTALARLRPAPHLLVLDLGPAGCLASLWRAAPARLQAVDAAPVWTLTLSDCEPESLLAEILPRLRTDGQPRPTGLLVCSGGVVQASVDLPADPLRPRPPLQMHEMARYEIEPALAAHNALWTIGEVLSARASLGVPQRAAVVQAMAQGGLDERGDPLRFGELALVHGGLSRSALDEALQAQQTLHVLDSDLACGWRGALLRSPQGQRAPHWQVVAMSQALRQRWRTAARGQGLALRGLWPRLGLAALSEGTLTGTTLVLELWPEQALAQRLVDGTVAAVRSEPRHDLPLDAGLLAGLLAEWQVEQVAEILLVVADPQVRHAELVPLLQRLTRTPVRVIAADPRQAALARARALMQALPQAPARRRPLAVPLRDPQLPVWQRPAWRPWLICGALLAALLLWQGVQWAGILSMRREARQLEESLQRRAQGSQSEQQLSSEAQQLDAEAMHLRAELAGVMGRAAGMALVEQRRAMLPELMRALASAIDDRVVLDAVVESQDTDARLGIEVRAWSPDAARLQSYAARVAEAVAPLGLAVAQGEMQAGPGRLGTQGYRIRYWLVPEAAELAEPAEVSASAGSHSASTPVPPLSAARSAPAASR</sequence>
<organism evidence="3 4">
    <name type="scientific">Pseudaquabacterium rugosum</name>
    <dbReference type="NCBI Taxonomy" id="2984194"/>
    <lineage>
        <taxon>Bacteria</taxon>
        <taxon>Pseudomonadati</taxon>
        <taxon>Pseudomonadota</taxon>
        <taxon>Betaproteobacteria</taxon>
        <taxon>Burkholderiales</taxon>
        <taxon>Sphaerotilaceae</taxon>
        <taxon>Pseudaquabacterium</taxon>
    </lineage>
</organism>
<accession>A0ABU9BCP6</accession>
<name>A0ABU9BCP6_9BURK</name>